<name>A0ABX6TYU3_9BACT</name>
<evidence type="ECO:0000313" key="2">
    <source>
        <dbReference type="Proteomes" id="UP000594874"/>
    </source>
</evidence>
<accession>A0ABX6TYU3</accession>
<organism evidence="1 2">
    <name type="scientific">Campylobacter cuniculorum</name>
    <dbReference type="NCBI Taxonomy" id="374106"/>
    <lineage>
        <taxon>Bacteria</taxon>
        <taxon>Pseudomonadati</taxon>
        <taxon>Campylobacterota</taxon>
        <taxon>Epsilonproteobacteria</taxon>
        <taxon>Campylobacterales</taxon>
        <taxon>Campylobacteraceae</taxon>
        <taxon>Campylobacter</taxon>
    </lineage>
</organism>
<protein>
    <submittedName>
        <fullName evidence="1">Uncharacterized protein</fullName>
    </submittedName>
</protein>
<sequence>MVDPAHQHITIMQELGENIANHADDFLSPKKMDLKNKINFTILTPQDMIVDGGGI</sequence>
<proteinExistence type="predicted"/>
<gene>
    <name evidence="1" type="ORF">A0071_09260</name>
</gene>
<keyword evidence="2" id="KW-1185">Reference proteome</keyword>
<dbReference type="EMBL" id="CP063091">
    <property type="protein sequence ID" value="QOR04323.1"/>
    <property type="molecule type" value="Genomic_DNA"/>
</dbReference>
<evidence type="ECO:0000313" key="1">
    <source>
        <dbReference type="EMBL" id="QOR04323.1"/>
    </source>
</evidence>
<reference evidence="1 2" key="1">
    <citation type="submission" date="2020-10" db="EMBL/GenBank/DDBJ databases">
        <title>Campylobacter and Helicobacter PacBio genomes.</title>
        <authorList>
            <person name="Lane C."/>
        </authorList>
    </citation>
    <scope>NUCLEOTIDE SEQUENCE [LARGE SCALE GENOMIC DNA]</scope>
    <source>
        <strain evidence="1 2">2010D-8469</strain>
    </source>
</reference>
<dbReference type="Proteomes" id="UP000594874">
    <property type="component" value="Chromosome"/>
</dbReference>
<dbReference type="RefSeq" id="WP_197548221.1">
    <property type="nucleotide sequence ID" value="NZ_CP063091.1"/>
</dbReference>